<dbReference type="AlphaFoldDB" id="A0A8S1EV43"/>
<reference evidence="2 3" key="1">
    <citation type="submission" date="2020-04" db="EMBL/GenBank/DDBJ databases">
        <authorList>
            <person name="Laetsch R D."/>
            <person name="Stevens L."/>
            <person name="Kumar S."/>
            <person name="Blaxter L. M."/>
        </authorList>
    </citation>
    <scope>NUCLEOTIDE SEQUENCE [LARGE SCALE GENOMIC DNA]</scope>
</reference>
<evidence type="ECO:0008006" key="4">
    <source>
        <dbReference type="Google" id="ProtNLM"/>
    </source>
</evidence>
<comment type="caution">
    <text evidence="2">The sequence shown here is derived from an EMBL/GenBank/DDBJ whole genome shotgun (WGS) entry which is preliminary data.</text>
</comment>
<sequence length="124" mass="14186">MTMSVILMLFTVSRVIAFPTFDYLSDELKAANELSSNCAVAAYNDCTEEPINRLMELILSPDNQETFTPELIKDLRQQCIDIGKCIKQFDCEEDYEEDYLEACHKFDILDSPLASCLMNVLQLK</sequence>
<organism evidence="2 3">
    <name type="scientific">Caenorhabditis bovis</name>
    <dbReference type="NCBI Taxonomy" id="2654633"/>
    <lineage>
        <taxon>Eukaryota</taxon>
        <taxon>Metazoa</taxon>
        <taxon>Ecdysozoa</taxon>
        <taxon>Nematoda</taxon>
        <taxon>Chromadorea</taxon>
        <taxon>Rhabditida</taxon>
        <taxon>Rhabditina</taxon>
        <taxon>Rhabditomorpha</taxon>
        <taxon>Rhabditoidea</taxon>
        <taxon>Rhabditidae</taxon>
        <taxon>Peloderinae</taxon>
        <taxon>Caenorhabditis</taxon>
    </lineage>
</organism>
<proteinExistence type="predicted"/>
<gene>
    <name evidence="2" type="ORF">CBOVIS_LOCUS6870</name>
</gene>
<evidence type="ECO:0000313" key="3">
    <source>
        <dbReference type="Proteomes" id="UP000494206"/>
    </source>
</evidence>
<keyword evidence="1" id="KW-0732">Signal</keyword>
<name>A0A8S1EV43_9PELO</name>
<protein>
    <recommendedName>
        <fullName evidence="4">DUF19 domain-containing protein</fullName>
    </recommendedName>
</protein>
<accession>A0A8S1EV43</accession>
<dbReference type="Proteomes" id="UP000494206">
    <property type="component" value="Unassembled WGS sequence"/>
</dbReference>
<feature type="chain" id="PRO_5035825550" description="DUF19 domain-containing protein" evidence="1">
    <location>
        <begin position="18"/>
        <end position="124"/>
    </location>
</feature>
<dbReference type="EMBL" id="CADEPM010000004">
    <property type="protein sequence ID" value="CAB3404554.1"/>
    <property type="molecule type" value="Genomic_DNA"/>
</dbReference>
<evidence type="ECO:0000256" key="1">
    <source>
        <dbReference type="SAM" id="SignalP"/>
    </source>
</evidence>
<keyword evidence="3" id="KW-1185">Reference proteome</keyword>
<feature type="signal peptide" evidence="1">
    <location>
        <begin position="1"/>
        <end position="17"/>
    </location>
</feature>
<evidence type="ECO:0000313" key="2">
    <source>
        <dbReference type="EMBL" id="CAB3404554.1"/>
    </source>
</evidence>